<keyword evidence="4" id="KW-1185">Reference proteome</keyword>
<name>E3NI48_CAERE</name>
<dbReference type="HOGENOM" id="CLU_1027578_0_0_1"/>
<evidence type="ECO:0000313" key="4">
    <source>
        <dbReference type="Proteomes" id="UP000008281"/>
    </source>
</evidence>
<dbReference type="EMBL" id="DS268693">
    <property type="protein sequence ID" value="EFO98758.1"/>
    <property type="molecule type" value="Genomic_DNA"/>
</dbReference>
<evidence type="ECO:0000256" key="1">
    <source>
        <dbReference type="SAM" id="MobiDB-lite"/>
    </source>
</evidence>
<dbReference type="AlphaFoldDB" id="E3NI48"/>
<dbReference type="InParanoid" id="E3NI48"/>
<keyword evidence="2" id="KW-0472">Membrane</keyword>
<organism evidence="4">
    <name type="scientific">Caenorhabditis remanei</name>
    <name type="common">Caenorhabditis vulgaris</name>
    <dbReference type="NCBI Taxonomy" id="31234"/>
    <lineage>
        <taxon>Eukaryota</taxon>
        <taxon>Metazoa</taxon>
        <taxon>Ecdysozoa</taxon>
        <taxon>Nematoda</taxon>
        <taxon>Chromadorea</taxon>
        <taxon>Rhabditida</taxon>
        <taxon>Rhabditina</taxon>
        <taxon>Rhabditomorpha</taxon>
        <taxon>Rhabditoidea</taxon>
        <taxon>Rhabditidae</taxon>
        <taxon>Peloderinae</taxon>
        <taxon>Caenorhabditis</taxon>
    </lineage>
</organism>
<dbReference type="FunCoup" id="E3NI48">
    <property type="interactions" value="1732"/>
</dbReference>
<proteinExistence type="predicted"/>
<protein>
    <submittedName>
        <fullName evidence="3">Uncharacterized protein</fullName>
    </submittedName>
</protein>
<dbReference type="eggNOG" id="ENOG502THJV">
    <property type="taxonomic scope" value="Eukaryota"/>
</dbReference>
<feature type="region of interest" description="Disordered" evidence="1">
    <location>
        <begin position="265"/>
        <end position="286"/>
    </location>
</feature>
<dbReference type="OMA" id="FERIFIP"/>
<gene>
    <name evidence="3" type="ORF">CRE_25912</name>
</gene>
<reference evidence="3" key="1">
    <citation type="submission" date="2007-07" db="EMBL/GenBank/DDBJ databases">
        <title>PCAP assembly of the Caenorhabditis remanei genome.</title>
        <authorList>
            <consortium name="The Caenorhabditis remanei Sequencing Consortium"/>
            <person name="Wilson R.K."/>
        </authorList>
    </citation>
    <scope>NUCLEOTIDE SEQUENCE [LARGE SCALE GENOMIC DNA]</scope>
    <source>
        <strain evidence="3">PB4641</strain>
    </source>
</reference>
<feature type="transmembrane region" description="Helical" evidence="2">
    <location>
        <begin position="167"/>
        <end position="190"/>
    </location>
</feature>
<evidence type="ECO:0000256" key="2">
    <source>
        <dbReference type="SAM" id="Phobius"/>
    </source>
</evidence>
<sequence length="286" mass="33724">MQADFNLPFRQQAVTRTHHQLHQNYQSLPRHQRPKHGYHVFCRECFERNFLRSSIFKVYILIAWCIGLAALMYIQKPEGQEFKMSNETRVLYTAISIIYLFSQITGLLAVVTEFERIFIPYGIVLVITIIVNIIFMSIALVDVSFHWFNSKKDVNLEAYSKKIFGDYVRIFLVLSCFFFVYNGLCLASMIHLCSHFEKKRILTERRQREEAARRARIYNRLVELNNRDQPITVNLDSPPKYSNLSTKSETVCTPPPGYSQLKNLEMEEENSEKKSHRALFQNYEKQ</sequence>
<dbReference type="OrthoDB" id="5805707at2759"/>
<keyword evidence="2" id="KW-0812">Transmembrane</keyword>
<evidence type="ECO:0000313" key="3">
    <source>
        <dbReference type="EMBL" id="EFO98758.1"/>
    </source>
</evidence>
<dbReference type="Proteomes" id="UP000008281">
    <property type="component" value="Unassembled WGS sequence"/>
</dbReference>
<accession>E3NI48</accession>
<feature type="transmembrane region" description="Helical" evidence="2">
    <location>
        <begin position="58"/>
        <end position="75"/>
    </location>
</feature>
<feature type="transmembrane region" description="Helical" evidence="2">
    <location>
        <begin position="90"/>
        <end position="111"/>
    </location>
</feature>
<feature type="transmembrane region" description="Helical" evidence="2">
    <location>
        <begin position="123"/>
        <end position="147"/>
    </location>
</feature>
<keyword evidence="2" id="KW-1133">Transmembrane helix</keyword>